<evidence type="ECO:0000256" key="1">
    <source>
        <dbReference type="SAM" id="Phobius"/>
    </source>
</evidence>
<reference evidence="2 3" key="1">
    <citation type="submission" date="2007-01" db="EMBL/GenBank/DDBJ databases">
        <title>Complete sequence of Psychromonas ingrahamii 37.</title>
        <authorList>
            <consortium name="US DOE Joint Genome Institute"/>
            <person name="Copeland A."/>
            <person name="Lucas S."/>
            <person name="Lapidus A."/>
            <person name="Barry K."/>
            <person name="Detter J.C."/>
            <person name="Glavina del Rio T."/>
            <person name="Hammon N."/>
            <person name="Israni S."/>
            <person name="Dalin E."/>
            <person name="Tice H."/>
            <person name="Pitluck S."/>
            <person name="Thompson L.S."/>
            <person name="Brettin T."/>
            <person name="Bruce D."/>
            <person name="Han C."/>
            <person name="Tapia R."/>
            <person name="Schmutz J."/>
            <person name="Larimer F."/>
            <person name="Land M."/>
            <person name="Hauser L."/>
            <person name="Kyrpides N."/>
            <person name="Ivanova N."/>
            <person name="Staley J."/>
            <person name="Richardson P."/>
        </authorList>
    </citation>
    <scope>NUCLEOTIDE SEQUENCE [LARGE SCALE GENOMIC DNA]</scope>
    <source>
        <strain evidence="2 3">37</strain>
    </source>
</reference>
<keyword evidence="1" id="KW-1133">Transmembrane helix</keyword>
<keyword evidence="1" id="KW-0812">Transmembrane</keyword>
<keyword evidence="3" id="KW-1185">Reference proteome</keyword>
<dbReference type="OrthoDB" id="9819200at2"/>
<dbReference type="KEGG" id="pin:Ping_1850"/>
<dbReference type="PROSITE" id="PS51257">
    <property type="entry name" value="PROKAR_LIPOPROTEIN"/>
    <property type="match status" value="1"/>
</dbReference>
<gene>
    <name evidence="2" type="ordered locus">Ping_1850</name>
</gene>
<sequence length="276" mass="31793">MDFNKHRPFHIKFYMLVILSSSMLFGCATYNMDGHIFSTMNGALDYQKMMYKEQIEEVKTSQYFGGSIFINVPSDFLLTQPPFVTGEPDSALQHYFLSLYKQDFKAVKYAIEKSNMFNSVKVGQVDSYLNYSTKYGYRYLAVSNGDGSWTINDLYLGANRVARFPKNFSRRIDLLENIIIEFETEKSSEQLFSEYIPINETFFFDEKTGKGSLSVNGQGIKTRHWMLKKIADFTGAKKVHSGADEYLPAQLFTVLDEQIQDGLFTIKFDTNVPSYH</sequence>
<evidence type="ECO:0000313" key="2">
    <source>
        <dbReference type="EMBL" id="ABM03627.1"/>
    </source>
</evidence>
<feature type="transmembrane region" description="Helical" evidence="1">
    <location>
        <begin position="12"/>
        <end position="32"/>
    </location>
</feature>
<dbReference type="AlphaFoldDB" id="A1SVW2"/>
<organism evidence="2 3">
    <name type="scientific">Psychromonas ingrahamii (strain DSM 17664 / CCUG 51855 / 37)</name>
    <dbReference type="NCBI Taxonomy" id="357804"/>
    <lineage>
        <taxon>Bacteria</taxon>
        <taxon>Pseudomonadati</taxon>
        <taxon>Pseudomonadota</taxon>
        <taxon>Gammaproteobacteria</taxon>
        <taxon>Alteromonadales</taxon>
        <taxon>Psychromonadaceae</taxon>
        <taxon>Psychromonas</taxon>
    </lineage>
</organism>
<dbReference type="Proteomes" id="UP000000639">
    <property type="component" value="Chromosome"/>
</dbReference>
<accession>A1SVW2</accession>
<protein>
    <recommendedName>
        <fullName evidence="4">Lipoprotein</fullName>
    </recommendedName>
</protein>
<dbReference type="HOGENOM" id="CLU_1007865_0_0_6"/>
<name>A1SVW2_PSYIN</name>
<proteinExistence type="predicted"/>
<dbReference type="STRING" id="357804.Ping_1850"/>
<dbReference type="RefSeq" id="WP_011770187.1">
    <property type="nucleotide sequence ID" value="NC_008709.1"/>
</dbReference>
<evidence type="ECO:0000313" key="3">
    <source>
        <dbReference type="Proteomes" id="UP000000639"/>
    </source>
</evidence>
<keyword evidence="1" id="KW-0472">Membrane</keyword>
<evidence type="ECO:0008006" key="4">
    <source>
        <dbReference type="Google" id="ProtNLM"/>
    </source>
</evidence>
<dbReference type="EMBL" id="CP000510">
    <property type="protein sequence ID" value="ABM03627.1"/>
    <property type="molecule type" value="Genomic_DNA"/>
</dbReference>